<name>A0ABP9XK82_9FUNG</name>
<comment type="similarity">
    <text evidence="2">Belongs to the complex I LYR family. MZM1 subfamily.</text>
</comment>
<comment type="subunit">
    <text evidence="3">Interacts with RIP1.</text>
</comment>
<gene>
    <name evidence="9" type="ORF">HPULCUR_000555</name>
</gene>
<dbReference type="PANTHER" id="PTHR46749">
    <property type="entry name" value="COMPLEX III ASSEMBLY FACTOR LYRM7"/>
    <property type="match status" value="1"/>
</dbReference>
<dbReference type="Proteomes" id="UP001476247">
    <property type="component" value="Unassembled WGS sequence"/>
</dbReference>
<dbReference type="CDD" id="cd20267">
    <property type="entry name" value="Complex1_LYR_LYRM7"/>
    <property type="match status" value="1"/>
</dbReference>
<evidence type="ECO:0000256" key="8">
    <source>
        <dbReference type="ARBA" id="ARBA00025268"/>
    </source>
</evidence>
<comment type="subcellular location">
    <subcellularLocation>
        <location evidence="1">Mitochondrion matrix</location>
    </subcellularLocation>
</comment>
<dbReference type="EMBL" id="BAABUJ010000004">
    <property type="protein sequence ID" value="GAA5795201.1"/>
    <property type="molecule type" value="Genomic_DNA"/>
</dbReference>
<keyword evidence="7" id="KW-0143">Chaperone</keyword>
<evidence type="ECO:0000256" key="6">
    <source>
        <dbReference type="ARBA" id="ARBA00023128"/>
    </source>
</evidence>
<organism evidence="9 10">
    <name type="scientific">Helicostylum pulchrum</name>
    <dbReference type="NCBI Taxonomy" id="562976"/>
    <lineage>
        <taxon>Eukaryota</taxon>
        <taxon>Fungi</taxon>
        <taxon>Fungi incertae sedis</taxon>
        <taxon>Mucoromycota</taxon>
        <taxon>Mucoromycotina</taxon>
        <taxon>Mucoromycetes</taxon>
        <taxon>Mucorales</taxon>
        <taxon>Mucorineae</taxon>
        <taxon>Mucoraceae</taxon>
        <taxon>Helicostylum</taxon>
    </lineage>
</organism>
<evidence type="ECO:0000256" key="5">
    <source>
        <dbReference type="ARBA" id="ARBA00022946"/>
    </source>
</evidence>
<keyword evidence="10" id="KW-1185">Reference proteome</keyword>
<comment type="function">
    <text evidence="8">Assembly factor required for Rieske Fe-S protein RIP1 incorporation into the cytochrome b-c1 (CIII) complex. Functions as a chaperone, binding to this subunit within the mitochondrial matrix and stabilizing it prior to its translocation and insertion into the late CIII dimeric intermediate within the mitochondrial inner membrane. Modulates the mitochondrial matrix zinc pool.</text>
</comment>
<dbReference type="PANTHER" id="PTHR46749:SF1">
    <property type="entry name" value="COMPLEX III ASSEMBLY FACTOR LYRM7"/>
    <property type="match status" value="1"/>
</dbReference>
<evidence type="ECO:0000256" key="7">
    <source>
        <dbReference type="ARBA" id="ARBA00023186"/>
    </source>
</evidence>
<evidence type="ECO:0000256" key="1">
    <source>
        <dbReference type="ARBA" id="ARBA00004305"/>
    </source>
</evidence>
<sequence length="107" mass="12032">MTISPSKQAAIAAYRNLLKTQRQVFVGDLKAIQAAKKETYVRFMQYKNESNVDILEEKLELADQVSALLRQNVVEAVREEEEGALKLHIKGREGNINFGDVVGQAKK</sequence>
<comment type="caution">
    <text evidence="9">The sequence shown here is derived from an EMBL/GenBank/DDBJ whole genome shotgun (WGS) entry which is preliminary data.</text>
</comment>
<evidence type="ECO:0000256" key="2">
    <source>
        <dbReference type="ARBA" id="ARBA00009949"/>
    </source>
</evidence>
<evidence type="ECO:0000256" key="4">
    <source>
        <dbReference type="ARBA" id="ARBA00015108"/>
    </source>
</evidence>
<evidence type="ECO:0000313" key="10">
    <source>
        <dbReference type="Proteomes" id="UP001476247"/>
    </source>
</evidence>
<keyword evidence="5" id="KW-0809">Transit peptide</keyword>
<accession>A0ABP9XK82</accession>
<dbReference type="InterPro" id="IPR045298">
    <property type="entry name" value="Complex1_LYR_LYRM7"/>
</dbReference>
<proteinExistence type="inferred from homology"/>
<protein>
    <recommendedName>
        <fullName evidence="4">Mitochondrial zinc maintenance protein 1, mitochondrial</fullName>
    </recommendedName>
</protein>
<keyword evidence="6" id="KW-0496">Mitochondrion</keyword>
<dbReference type="InterPro" id="IPR050435">
    <property type="entry name" value="MZM1/LYRM7"/>
</dbReference>
<reference evidence="9 10" key="1">
    <citation type="submission" date="2024-04" db="EMBL/GenBank/DDBJ databases">
        <title>genome sequences of Mucor flavus KT1a and Helicostylum pulchrum KT1b strains isolation_sourced from the surface of a dry-aged beef.</title>
        <authorList>
            <person name="Toyotome T."/>
            <person name="Hosono M."/>
            <person name="Torimaru M."/>
            <person name="Fukuda K."/>
            <person name="Mikami N."/>
        </authorList>
    </citation>
    <scope>NUCLEOTIDE SEQUENCE [LARGE SCALE GENOMIC DNA]</scope>
    <source>
        <strain evidence="9 10">KT1b</strain>
    </source>
</reference>
<evidence type="ECO:0000313" key="9">
    <source>
        <dbReference type="EMBL" id="GAA5795201.1"/>
    </source>
</evidence>
<evidence type="ECO:0000256" key="3">
    <source>
        <dbReference type="ARBA" id="ARBA00011589"/>
    </source>
</evidence>